<name>A0A3M7RT44_BRAPC</name>
<gene>
    <name evidence="1" type="ORF">BpHYR1_015471</name>
</gene>
<dbReference type="EMBL" id="REGN01002708">
    <property type="protein sequence ID" value="RNA26600.1"/>
    <property type="molecule type" value="Genomic_DNA"/>
</dbReference>
<dbReference type="AlphaFoldDB" id="A0A3M7RT44"/>
<dbReference type="Proteomes" id="UP000276133">
    <property type="component" value="Unassembled WGS sequence"/>
</dbReference>
<evidence type="ECO:0000313" key="2">
    <source>
        <dbReference type="Proteomes" id="UP000276133"/>
    </source>
</evidence>
<protein>
    <submittedName>
        <fullName evidence="1">Uncharacterized protein</fullName>
    </submittedName>
</protein>
<accession>A0A3M7RT44</accession>
<comment type="caution">
    <text evidence="1">The sequence shown here is derived from an EMBL/GenBank/DDBJ whole genome shotgun (WGS) entry which is preliminary data.</text>
</comment>
<proteinExistence type="predicted"/>
<sequence>MSSQKENSLNHVNNLDQALRSLGKNQEIRIKKIYHVVSDKWPKVEESPKPVPQPAHKIVPVVVKKKIVPVYFKKPRAELKLTPRYALPETEPSIQPVIPQPVQPFYQSVTQIAEHPSYTQHVHQNRPQVVSQSVPIMLQAPPVQQTAFHHAIPMMAQNSSAVDPQPNQIRMTPIFQAPNPVVYQQSN</sequence>
<evidence type="ECO:0000313" key="1">
    <source>
        <dbReference type="EMBL" id="RNA26600.1"/>
    </source>
</evidence>
<reference evidence="1 2" key="1">
    <citation type="journal article" date="2018" name="Sci. Rep.">
        <title>Genomic signatures of local adaptation to the degree of environmental predictability in rotifers.</title>
        <authorList>
            <person name="Franch-Gras L."/>
            <person name="Hahn C."/>
            <person name="Garcia-Roger E.M."/>
            <person name="Carmona M.J."/>
            <person name="Serra M."/>
            <person name="Gomez A."/>
        </authorList>
    </citation>
    <scope>NUCLEOTIDE SEQUENCE [LARGE SCALE GENOMIC DNA]</scope>
    <source>
        <strain evidence="1">HYR1</strain>
    </source>
</reference>
<keyword evidence="2" id="KW-1185">Reference proteome</keyword>
<organism evidence="1 2">
    <name type="scientific">Brachionus plicatilis</name>
    <name type="common">Marine rotifer</name>
    <name type="synonym">Brachionus muelleri</name>
    <dbReference type="NCBI Taxonomy" id="10195"/>
    <lineage>
        <taxon>Eukaryota</taxon>
        <taxon>Metazoa</taxon>
        <taxon>Spiralia</taxon>
        <taxon>Gnathifera</taxon>
        <taxon>Rotifera</taxon>
        <taxon>Eurotatoria</taxon>
        <taxon>Monogononta</taxon>
        <taxon>Pseudotrocha</taxon>
        <taxon>Ploima</taxon>
        <taxon>Brachionidae</taxon>
        <taxon>Brachionus</taxon>
    </lineage>
</organism>